<keyword evidence="2" id="KW-1185">Reference proteome</keyword>
<name>A0ACC0XEL5_9ROSI</name>
<accession>A0ACC0XEL5</accession>
<gene>
    <name evidence="1" type="ORF">Pint_12054</name>
</gene>
<reference evidence="2" key="1">
    <citation type="journal article" date="2023" name="G3 (Bethesda)">
        <title>Genome assembly and association tests identify interacting loci associated with vigor, precocity, and sex in interspecific pistachio rootstocks.</title>
        <authorList>
            <person name="Palmer W."/>
            <person name="Jacygrad E."/>
            <person name="Sagayaradj S."/>
            <person name="Cavanaugh K."/>
            <person name="Han R."/>
            <person name="Bertier L."/>
            <person name="Beede B."/>
            <person name="Kafkas S."/>
            <person name="Golino D."/>
            <person name="Preece J."/>
            <person name="Michelmore R."/>
        </authorList>
    </citation>
    <scope>NUCLEOTIDE SEQUENCE [LARGE SCALE GENOMIC DNA]</scope>
</reference>
<sequence length="238" mass="26617">MFVCFFADDLTRYRPLHAAVLHGHLGWVRSICDSDQHAIEARITVNLDTALHVAVGTGMAIDIVKYLLNRMSPDQIVVKNSDGNTVLSIAAIAGNMEATKLLVKKDESLNGVKNNSGWIPLILAAQHKQEEMIDYLLQYSGNIFMPDGNFSTDTICVFFMNLVIGAEFYDLALKLLDYYPNLATMMSSDGDSLLKALAGKPSSFSSGRTREFTLRQLVEDICKKILFLLYHLFYFSFV</sequence>
<comment type="caution">
    <text evidence="1">The sequence shown here is derived from an EMBL/GenBank/DDBJ whole genome shotgun (WGS) entry which is preliminary data.</text>
</comment>
<dbReference type="Proteomes" id="UP001163603">
    <property type="component" value="Chromosome 12"/>
</dbReference>
<dbReference type="EMBL" id="CM047747">
    <property type="protein sequence ID" value="KAJ0016734.1"/>
    <property type="molecule type" value="Genomic_DNA"/>
</dbReference>
<evidence type="ECO:0000313" key="1">
    <source>
        <dbReference type="EMBL" id="KAJ0016734.1"/>
    </source>
</evidence>
<proteinExistence type="predicted"/>
<protein>
    <submittedName>
        <fullName evidence="1">Uncharacterized protein</fullName>
    </submittedName>
</protein>
<organism evidence="1 2">
    <name type="scientific">Pistacia integerrima</name>
    <dbReference type="NCBI Taxonomy" id="434235"/>
    <lineage>
        <taxon>Eukaryota</taxon>
        <taxon>Viridiplantae</taxon>
        <taxon>Streptophyta</taxon>
        <taxon>Embryophyta</taxon>
        <taxon>Tracheophyta</taxon>
        <taxon>Spermatophyta</taxon>
        <taxon>Magnoliopsida</taxon>
        <taxon>eudicotyledons</taxon>
        <taxon>Gunneridae</taxon>
        <taxon>Pentapetalae</taxon>
        <taxon>rosids</taxon>
        <taxon>malvids</taxon>
        <taxon>Sapindales</taxon>
        <taxon>Anacardiaceae</taxon>
        <taxon>Pistacia</taxon>
    </lineage>
</organism>
<evidence type="ECO:0000313" key="2">
    <source>
        <dbReference type="Proteomes" id="UP001163603"/>
    </source>
</evidence>